<name>A0A0T6BT51_9BACI</name>
<dbReference type="AlphaFoldDB" id="A0A0T6BT51"/>
<organism evidence="1 3">
    <name type="scientific">Bacillus glycinifermentans</name>
    <dbReference type="NCBI Taxonomy" id="1664069"/>
    <lineage>
        <taxon>Bacteria</taxon>
        <taxon>Bacillati</taxon>
        <taxon>Bacillota</taxon>
        <taxon>Bacilli</taxon>
        <taxon>Bacillales</taxon>
        <taxon>Bacillaceae</taxon>
        <taxon>Bacillus</taxon>
    </lineage>
</organism>
<dbReference type="EMBL" id="LECW02000005">
    <property type="protein sequence ID" value="KRT94816.1"/>
    <property type="molecule type" value="Genomic_DNA"/>
</dbReference>
<dbReference type="EMBL" id="JARRTL010000037">
    <property type="protein sequence ID" value="MEC0487802.1"/>
    <property type="molecule type" value="Genomic_DNA"/>
</dbReference>
<dbReference type="RefSeq" id="WP_048355010.1">
    <property type="nucleotide sequence ID" value="NZ_JARRTL010000037.1"/>
</dbReference>
<sequence>MANVYDLKAALDAVEDFRDEAASGIEEAIEKADRLSSSDNLEELQEGYNEVISILEDTLKKLR</sequence>
<evidence type="ECO:0000313" key="2">
    <source>
        <dbReference type="EMBL" id="MEC0487802.1"/>
    </source>
</evidence>
<dbReference type="STRING" id="1664069.BGLY_3360"/>
<protein>
    <submittedName>
        <fullName evidence="1">Uncharacterized protein</fullName>
    </submittedName>
</protein>
<evidence type="ECO:0000313" key="1">
    <source>
        <dbReference type="EMBL" id="KRT94816.1"/>
    </source>
</evidence>
<dbReference type="Proteomes" id="UP000036168">
    <property type="component" value="Unassembled WGS sequence"/>
</dbReference>
<evidence type="ECO:0000313" key="4">
    <source>
        <dbReference type="Proteomes" id="UP001341297"/>
    </source>
</evidence>
<reference evidence="1 3" key="1">
    <citation type="journal article" date="2015" name="Int. J. Syst. Evol. Microbiol.">
        <title>Bacillus glycinifermentans sp. nov., isolated from fermented soybean paste.</title>
        <authorList>
            <person name="Kim S.J."/>
            <person name="Dunlap C.A."/>
            <person name="Kwon S.W."/>
            <person name="Rooney A.P."/>
        </authorList>
    </citation>
    <scope>NUCLEOTIDE SEQUENCE [LARGE SCALE GENOMIC DNA]</scope>
    <source>
        <strain evidence="1 3">GO-13</strain>
    </source>
</reference>
<keyword evidence="4" id="KW-1185">Reference proteome</keyword>
<accession>A0A0T6BT51</accession>
<reference evidence="2 4" key="3">
    <citation type="submission" date="2023-03" db="EMBL/GenBank/DDBJ databases">
        <title>Agriculturally important microbes genome sequencing.</title>
        <authorList>
            <person name="Dunlap C."/>
        </authorList>
    </citation>
    <scope>NUCLEOTIDE SEQUENCE [LARGE SCALE GENOMIC DNA]</scope>
    <source>
        <strain evidence="2 4">CBP-3203</strain>
    </source>
</reference>
<comment type="caution">
    <text evidence="1">The sequence shown here is derived from an EMBL/GenBank/DDBJ whole genome shotgun (WGS) entry which is preliminary data.</text>
</comment>
<dbReference type="Proteomes" id="UP001341297">
    <property type="component" value="Unassembled WGS sequence"/>
</dbReference>
<reference evidence="1" key="2">
    <citation type="submission" date="2015-10" db="EMBL/GenBank/DDBJ databases">
        <authorList>
            <person name="Gilbert D.G."/>
        </authorList>
    </citation>
    <scope>NUCLEOTIDE SEQUENCE</scope>
    <source>
        <strain evidence="1">GO-13</strain>
    </source>
</reference>
<gene>
    <name evidence="1" type="ORF">AB447_214290</name>
    <name evidence="2" type="ORF">P8828_23950</name>
</gene>
<evidence type="ECO:0000313" key="3">
    <source>
        <dbReference type="Proteomes" id="UP000036168"/>
    </source>
</evidence>
<proteinExistence type="predicted"/>